<evidence type="ECO:0008006" key="4">
    <source>
        <dbReference type="Google" id="ProtNLM"/>
    </source>
</evidence>
<evidence type="ECO:0000313" key="3">
    <source>
        <dbReference type="Proteomes" id="UP000264310"/>
    </source>
</evidence>
<gene>
    <name evidence="2" type="ORF">DYI37_06860</name>
</gene>
<comment type="caution">
    <text evidence="2">The sequence shown here is derived from an EMBL/GenBank/DDBJ whole genome shotgun (WGS) entry which is preliminary data.</text>
</comment>
<sequence>MANGNLGETGMRNAWRGATILGGPLIALALSACGVKGLPNAPESDRPPVGITEADQSGGTQIIGMNRTRTTSPLAAPRIGQVTTGSERQVGASEIARTPGATRKSFFLDPLLN</sequence>
<proteinExistence type="predicted"/>
<dbReference type="Proteomes" id="UP000264310">
    <property type="component" value="Unassembled WGS sequence"/>
</dbReference>
<dbReference type="EMBL" id="QURL01000003">
    <property type="protein sequence ID" value="RFC64077.1"/>
    <property type="molecule type" value="Genomic_DNA"/>
</dbReference>
<evidence type="ECO:0000313" key="2">
    <source>
        <dbReference type="EMBL" id="RFC64077.1"/>
    </source>
</evidence>
<feature type="region of interest" description="Disordered" evidence="1">
    <location>
        <begin position="39"/>
        <end position="60"/>
    </location>
</feature>
<dbReference type="AlphaFoldDB" id="A0A371X4E1"/>
<dbReference type="RefSeq" id="WP_116682496.1">
    <property type="nucleotide sequence ID" value="NZ_QURL01000003.1"/>
</dbReference>
<name>A0A371X4E1_9HYPH</name>
<dbReference type="OrthoDB" id="7907884at2"/>
<reference evidence="2 3" key="1">
    <citation type="submission" date="2018-08" db="EMBL/GenBank/DDBJ databases">
        <title>Fulvimarina sp. 85, whole genome shotgun sequence.</title>
        <authorList>
            <person name="Tuo L."/>
        </authorList>
    </citation>
    <scope>NUCLEOTIDE SEQUENCE [LARGE SCALE GENOMIC DNA]</scope>
    <source>
        <strain evidence="2 3">85</strain>
    </source>
</reference>
<keyword evidence="3" id="KW-1185">Reference proteome</keyword>
<evidence type="ECO:0000256" key="1">
    <source>
        <dbReference type="SAM" id="MobiDB-lite"/>
    </source>
</evidence>
<organism evidence="2 3">
    <name type="scientific">Fulvimarina endophytica</name>
    <dbReference type="NCBI Taxonomy" id="2293836"/>
    <lineage>
        <taxon>Bacteria</taxon>
        <taxon>Pseudomonadati</taxon>
        <taxon>Pseudomonadota</taxon>
        <taxon>Alphaproteobacteria</taxon>
        <taxon>Hyphomicrobiales</taxon>
        <taxon>Aurantimonadaceae</taxon>
        <taxon>Fulvimarina</taxon>
    </lineage>
</organism>
<accession>A0A371X4E1</accession>
<protein>
    <recommendedName>
        <fullName evidence="4">Lipoprotein</fullName>
    </recommendedName>
</protein>